<dbReference type="Proteomes" id="UP001310022">
    <property type="component" value="Unassembled WGS sequence"/>
</dbReference>
<dbReference type="EMBL" id="BQKE01000003">
    <property type="protein sequence ID" value="GJM63504.1"/>
    <property type="molecule type" value="Genomic_DNA"/>
</dbReference>
<accession>A0AAN5ALQ5</accession>
<proteinExistence type="predicted"/>
<dbReference type="PANTHER" id="PTHR48098">
    <property type="entry name" value="ENTEROCHELIN ESTERASE-RELATED"/>
    <property type="match status" value="1"/>
</dbReference>
<organism evidence="2 3">
    <name type="scientific">Persicobacter diffluens</name>
    <dbReference type="NCBI Taxonomy" id="981"/>
    <lineage>
        <taxon>Bacteria</taxon>
        <taxon>Pseudomonadati</taxon>
        <taxon>Bacteroidota</taxon>
        <taxon>Cytophagia</taxon>
        <taxon>Cytophagales</taxon>
        <taxon>Persicobacteraceae</taxon>
        <taxon>Persicobacter</taxon>
    </lineage>
</organism>
<dbReference type="AlphaFoldDB" id="A0AAN5ALQ5"/>
<keyword evidence="1" id="KW-0732">Signal</keyword>
<sequence>MKIISVLSFLFFCANSISGRAAAVDTVEVVAQKMMKPVKSVILQPTVREQDKSYPVLYLLHGAFGKYDDWVKKVPELQQWVDHYEIIVVCPDGGYNSWYFNSTRDDNFQYESYIMEDLLPWVEEHFPVKRNRKGRAISGLSMGGHGAFYLATGYPEIFGAVGAMSGGLDFRPFPDNWNIKDRIGNFNDHPAAWNERVAVNRVERLKPGQMAIAFDCGTGDFFYEVNLQLHKKLEQLEIPHQFTVRPGGHDWAYWSNSLEYHMVFFHRFFSGSTE</sequence>
<dbReference type="GO" id="GO:0016747">
    <property type="term" value="F:acyltransferase activity, transferring groups other than amino-acyl groups"/>
    <property type="evidence" value="ECO:0007669"/>
    <property type="project" value="TreeGrafter"/>
</dbReference>
<feature type="chain" id="PRO_5042833312" evidence="1">
    <location>
        <begin position="24"/>
        <end position="274"/>
    </location>
</feature>
<reference evidence="2 3" key="1">
    <citation type="submission" date="2021-12" db="EMBL/GenBank/DDBJ databases">
        <title>Genome sequencing of bacteria with rrn-lacking chromosome and rrn-plasmid.</title>
        <authorList>
            <person name="Anda M."/>
            <person name="Iwasaki W."/>
        </authorList>
    </citation>
    <scope>NUCLEOTIDE SEQUENCE [LARGE SCALE GENOMIC DNA]</scope>
    <source>
        <strain evidence="2 3">NBRC 15940</strain>
    </source>
</reference>
<dbReference type="Pfam" id="PF00756">
    <property type="entry name" value="Esterase"/>
    <property type="match status" value="1"/>
</dbReference>
<dbReference type="SUPFAM" id="SSF53474">
    <property type="entry name" value="alpha/beta-Hydrolases"/>
    <property type="match status" value="1"/>
</dbReference>
<feature type="signal peptide" evidence="1">
    <location>
        <begin position="1"/>
        <end position="23"/>
    </location>
</feature>
<evidence type="ECO:0000313" key="3">
    <source>
        <dbReference type="Proteomes" id="UP001310022"/>
    </source>
</evidence>
<gene>
    <name evidence="2" type="ORF">PEDI_40560</name>
</gene>
<dbReference type="Gene3D" id="3.40.50.1820">
    <property type="entry name" value="alpha/beta hydrolase"/>
    <property type="match status" value="1"/>
</dbReference>
<evidence type="ECO:0000256" key="1">
    <source>
        <dbReference type="SAM" id="SignalP"/>
    </source>
</evidence>
<comment type="caution">
    <text evidence="2">The sequence shown here is derived from an EMBL/GenBank/DDBJ whole genome shotgun (WGS) entry which is preliminary data.</text>
</comment>
<dbReference type="RefSeq" id="WP_338238661.1">
    <property type="nucleotide sequence ID" value="NZ_BQKE01000003.1"/>
</dbReference>
<evidence type="ECO:0000313" key="2">
    <source>
        <dbReference type="EMBL" id="GJM63504.1"/>
    </source>
</evidence>
<name>A0AAN5ALQ5_9BACT</name>
<dbReference type="PANTHER" id="PTHR48098:SF1">
    <property type="entry name" value="DIACYLGLYCEROL ACYLTRANSFERASE_MYCOLYLTRANSFERASE AG85A"/>
    <property type="match status" value="1"/>
</dbReference>
<dbReference type="InterPro" id="IPR000801">
    <property type="entry name" value="Esterase-like"/>
</dbReference>
<dbReference type="InterPro" id="IPR050583">
    <property type="entry name" value="Mycobacterial_A85_antigen"/>
</dbReference>
<dbReference type="InterPro" id="IPR029058">
    <property type="entry name" value="AB_hydrolase_fold"/>
</dbReference>
<protein>
    <submittedName>
        <fullName evidence="2">Esterase</fullName>
    </submittedName>
</protein>
<keyword evidence="3" id="KW-1185">Reference proteome</keyword>